<sequence>MIPRQFTRKEALSTAQNIAADARRVIVLKDRGGPAGVLVVTEWLNGKKVM</sequence>
<accession>A0A1H8YNR6</accession>
<evidence type="ECO:0000313" key="2">
    <source>
        <dbReference type="Proteomes" id="UP000198582"/>
    </source>
</evidence>
<proteinExistence type="predicted"/>
<reference evidence="1 2" key="1">
    <citation type="submission" date="2016-10" db="EMBL/GenBank/DDBJ databases">
        <authorList>
            <person name="de Groot N.N."/>
        </authorList>
    </citation>
    <scope>NUCLEOTIDE SEQUENCE [LARGE SCALE GENOMIC DNA]</scope>
    <source>
        <strain evidence="1 2">DSM 44993</strain>
    </source>
</reference>
<dbReference type="Proteomes" id="UP000198582">
    <property type="component" value="Unassembled WGS sequence"/>
</dbReference>
<dbReference type="STRING" id="394193.SAMN04489732_129128"/>
<protein>
    <submittedName>
        <fullName evidence="1">Uncharacterized protein</fullName>
    </submittedName>
</protein>
<organism evidence="1 2">
    <name type="scientific">Amycolatopsis saalfeldensis</name>
    <dbReference type="NCBI Taxonomy" id="394193"/>
    <lineage>
        <taxon>Bacteria</taxon>
        <taxon>Bacillati</taxon>
        <taxon>Actinomycetota</taxon>
        <taxon>Actinomycetes</taxon>
        <taxon>Pseudonocardiales</taxon>
        <taxon>Pseudonocardiaceae</taxon>
        <taxon>Amycolatopsis</taxon>
    </lineage>
</organism>
<dbReference type="AlphaFoldDB" id="A0A1H8YNR6"/>
<keyword evidence="2" id="KW-1185">Reference proteome</keyword>
<evidence type="ECO:0000313" key="1">
    <source>
        <dbReference type="EMBL" id="SEP53682.1"/>
    </source>
</evidence>
<name>A0A1H8YNR6_9PSEU</name>
<dbReference type="RefSeq" id="WP_177231786.1">
    <property type="nucleotide sequence ID" value="NZ_FOEF01000029.1"/>
</dbReference>
<dbReference type="EMBL" id="FOEF01000029">
    <property type="protein sequence ID" value="SEP53682.1"/>
    <property type="molecule type" value="Genomic_DNA"/>
</dbReference>
<gene>
    <name evidence="1" type="ORF">SAMN04489732_129128</name>
</gene>